<evidence type="ECO:0000256" key="1">
    <source>
        <dbReference type="ARBA" id="ARBA00004123"/>
    </source>
</evidence>
<dbReference type="GO" id="GO:0005634">
    <property type="term" value="C:nucleus"/>
    <property type="evidence" value="ECO:0007669"/>
    <property type="project" value="UniProtKB-SubCell"/>
</dbReference>
<evidence type="ECO:0000313" key="10">
    <source>
        <dbReference type="Proteomes" id="UP000717696"/>
    </source>
</evidence>
<dbReference type="InterPro" id="IPR051059">
    <property type="entry name" value="VerF-like"/>
</dbReference>
<dbReference type="OrthoDB" id="654211at2759"/>
<dbReference type="SMART" id="SM00355">
    <property type="entry name" value="ZnF_C2H2"/>
    <property type="match status" value="2"/>
</dbReference>
<evidence type="ECO:0000256" key="2">
    <source>
        <dbReference type="ARBA" id="ARBA00022723"/>
    </source>
</evidence>
<dbReference type="InterPro" id="IPR007219">
    <property type="entry name" value="XnlR_reg_dom"/>
</dbReference>
<dbReference type="Gene3D" id="3.30.160.60">
    <property type="entry name" value="Classic Zinc Finger"/>
    <property type="match status" value="2"/>
</dbReference>
<dbReference type="GO" id="GO:0006351">
    <property type="term" value="P:DNA-templated transcription"/>
    <property type="evidence" value="ECO:0007669"/>
    <property type="project" value="InterPro"/>
</dbReference>
<keyword evidence="6" id="KW-0539">Nucleus</keyword>
<dbReference type="InterPro" id="IPR013087">
    <property type="entry name" value="Znf_C2H2_type"/>
</dbReference>
<dbReference type="FunFam" id="3.30.160.60:FF:002343">
    <property type="entry name" value="Zinc finger protein 33A"/>
    <property type="match status" value="1"/>
</dbReference>
<gene>
    <name evidence="9" type="ORF">B0J13DRAFT_478073</name>
</gene>
<dbReference type="GO" id="GO:0000981">
    <property type="term" value="F:DNA-binding transcription factor activity, RNA polymerase II-specific"/>
    <property type="evidence" value="ECO:0007669"/>
    <property type="project" value="InterPro"/>
</dbReference>
<evidence type="ECO:0000256" key="5">
    <source>
        <dbReference type="ARBA" id="ARBA00022833"/>
    </source>
</evidence>
<comment type="subcellular location">
    <subcellularLocation>
        <location evidence="1">Nucleus</location>
    </subcellularLocation>
</comment>
<name>A0A9P9ELD3_9HYPO</name>
<evidence type="ECO:0000256" key="7">
    <source>
        <dbReference type="PROSITE-ProRule" id="PRU00042"/>
    </source>
</evidence>
<dbReference type="PANTHER" id="PTHR40626:SF10">
    <property type="entry name" value="C2H2-TYPE DOMAIN-CONTAINING PROTEIN"/>
    <property type="match status" value="1"/>
</dbReference>
<dbReference type="Proteomes" id="UP000717696">
    <property type="component" value="Unassembled WGS sequence"/>
</dbReference>
<keyword evidence="3" id="KW-0677">Repeat</keyword>
<evidence type="ECO:0000313" key="9">
    <source>
        <dbReference type="EMBL" id="KAH7139783.1"/>
    </source>
</evidence>
<dbReference type="Pfam" id="PF00096">
    <property type="entry name" value="zf-C2H2"/>
    <property type="match status" value="2"/>
</dbReference>
<feature type="domain" description="C2H2-type" evidence="8">
    <location>
        <begin position="39"/>
        <end position="66"/>
    </location>
</feature>
<evidence type="ECO:0000256" key="4">
    <source>
        <dbReference type="ARBA" id="ARBA00022771"/>
    </source>
</evidence>
<dbReference type="AlphaFoldDB" id="A0A9P9ELD3"/>
<dbReference type="CDD" id="cd12148">
    <property type="entry name" value="fungal_TF_MHR"/>
    <property type="match status" value="1"/>
</dbReference>
<keyword evidence="10" id="KW-1185">Reference proteome</keyword>
<reference evidence="9" key="1">
    <citation type="journal article" date="2021" name="Nat. Commun.">
        <title>Genetic determinants of endophytism in the Arabidopsis root mycobiome.</title>
        <authorList>
            <person name="Mesny F."/>
            <person name="Miyauchi S."/>
            <person name="Thiergart T."/>
            <person name="Pickel B."/>
            <person name="Atanasova L."/>
            <person name="Karlsson M."/>
            <person name="Huettel B."/>
            <person name="Barry K.W."/>
            <person name="Haridas S."/>
            <person name="Chen C."/>
            <person name="Bauer D."/>
            <person name="Andreopoulos W."/>
            <person name="Pangilinan J."/>
            <person name="LaButti K."/>
            <person name="Riley R."/>
            <person name="Lipzen A."/>
            <person name="Clum A."/>
            <person name="Drula E."/>
            <person name="Henrissat B."/>
            <person name="Kohler A."/>
            <person name="Grigoriev I.V."/>
            <person name="Martin F.M."/>
            <person name="Hacquard S."/>
        </authorList>
    </citation>
    <scope>NUCLEOTIDE SEQUENCE</scope>
    <source>
        <strain evidence="9">MPI-CAGE-AT-0021</strain>
    </source>
</reference>
<comment type="caution">
    <text evidence="9">The sequence shown here is derived from an EMBL/GenBank/DDBJ whole genome shotgun (WGS) entry which is preliminary data.</text>
</comment>
<proteinExistence type="predicted"/>
<protein>
    <recommendedName>
        <fullName evidence="8">C2H2-type domain-containing protein</fullName>
    </recommendedName>
</protein>
<dbReference type="GO" id="GO:0000978">
    <property type="term" value="F:RNA polymerase II cis-regulatory region sequence-specific DNA binding"/>
    <property type="evidence" value="ECO:0007669"/>
    <property type="project" value="InterPro"/>
</dbReference>
<sequence>MPRGRPKSVIPLCRYCSKQFTRREHLRRHERTHTNERPFACDCGQSFTRKDLLARHARLSHPSPADTSLPEISPPEISPPHAEVGQTQDMYDPGYLGILDEDLLWDPGFMIQDMLPATLFDPNISIFNTTPSAQRPRKTSFLKFSSRLPLADKIENEAETQSEDDNEAEDIINANAEPWSITEPSYERFRLKVQVSADVLPPGCFLPSRHAISRNLEAYFRCLQGHLPFIHPATFSVDRKDVELVLAVAALGSLYRYEYPESYKLYYMAKAILIENMRRRDVQVLAELLSGKDELMKEARDDLGKMQTFITLIHFSSWTDKKILSDAVSMGSQLAMLVRQNGISEPDEMPHAVDWLSWVSVEERRRTFFAAYVLFNLHTIAFDIPPLLMTDEIGVFLPGYAEQWKSTHAVQWGRSAHHVERPFQEGVCSLLEGAKISRDTSLSSFSNYVLIHGLLQQIYIDRHGSTGLLQPDTVRLLETALCNWQLSWEATHGTSIDPLSMEGPLGINSTALLRLAYIRLNSNKRPCRGLLTRDVLCMTGSRPKISRSSHIDKAVLHAAHALSIPVRLGISLIPRARTTFWSIENSFCSLECAFLLKEWLEMISTAIGSFGIEGLREVERKLLGIITGIIKETSLADTLDVIEDDASHFRRMAMTVAKLWAQMFHGDYVLQIDNVIGAGLQRLADSSPN</sequence>
<dbReference type="SUPFAM" id="SSF57667">
    <property type="entry name" value="beta-beta-alpha zinc fingers"/>
    <property type="match status" value="1"/>
</dbReference>
<accession>A0A9P9ELD3</accession>
<dbReference type="GO" id="GO:0000785">
    <property type="term" value="C:chromatin"/>
    <property type="evidence" value="ECO:0007669"/>
    <property type="project" value="TreeGrafter"/>
</dbReference>
<dbReference type="PANTHER" id="PTHR40626">
    <property type="entry name" value="MIP31509P"/>
    <property type="match status" value="1"/>
</dbReference>
<evidence type="ECO:0000259" key="8">
    <source>
        <dbReference type="PROSITE" id="PS50157"/>
    </source>
</evidence>
<keyword evidence="2" id="KW-0479">Metal-binding</keyword>
<dbReference type="GO" id="GO:0008270">
    <property type="term" value="F:zinc ion binding"/>
    <property type="evidence" value="ECO:0007669"/>
    <property type="project" value="UniProtKB-KW"/>
</dbReference>
<feature type="domain" description="C2H2-type" evidence="8">
    <location>
        <begin position="11"/>
        <end position="38"/>
    </location>
</feature>
<keyword evidence="4 7" id="KW-0863">Zinc-finger</keyword>
<keyword evidence="5" id="KW-0862">Zinc</keyword>
<organism evidence="9 10">
    <name type="scientific">Dactylonectria estremocensis</name>
    <dbReference type="NCBI Taxonomy" id="1079267"/>
    <lineage>
        <taxon>Eukaryota</taxon>
        <taxon>Fungi</taxon>
        <taxon>Dikarya</taxon>
        <taxon>Ascomycota</taxon>
        <taxon>Pezizomycotina</taxon>
        <taxon>Sordariomycetes</taxon>
        <taxon>Hypocreomycetidae</taxon>
        <taxon>Hypocreales</taxon>
        <taxon>Nectriaceae</taxon>
        <taxon>Dactylonectria</taxon>
    </lineage>
</organism>
<evidence type="ECO:0000256" key="3">
    <source>
        <dbReference type="ARBA" id="ARBA00022737"/>
    </source>
</evidence>
<dbReference type="PROSITE" id="PS50157">
    <property type="entry name" value="ZINC_FINGER_C2H2_2"/>
    <property type="match status" value="2"/>
</dbReference>
<dbReference type="EMBL" id="JAGMUU010000014">
    <property type="protein sequence ID" value="KAH7139783.1"/>
    <property type="molecule type" value="Genomic_DNA"/>
</dbReference>
<dbReference type="PROSITE" id="PS00028">
    <property type="entry name" value="ZINC_FINGER_C2H2_1"/>
    <property type="match status" value="1"/>
</dbReference>
<evidence type="ECO:0000256" key="6">
    <source>
        <dbReference type="ARBA" id="ARBA00023242"/>
    </source>
</evidence>
<dbReference type="InterPro" id="IPR036236">
    <property type="entry name" value="Znf_C2H2_sf"/>
</dbReference>
<dbReference type="Pfam" id="PF04082">
    <property type="entry name" value="Fungal_trans"/>
    <property type="match status" value="1"/>
</dbReference>